<dbReference type="RefSeq" id="WP_251969663.1">
    <property type="nucleotide sequence ID" value="NZ_AP025730.1"/>
</dbReference>
<keyword evidence="2 4" id="KW-0442">Lipid degradation</keyword>
<evidence type="ECO:0000256" key="4">
    <source>
        <dbReference type="PROSITE-ProRule" id="PRU01161"/>
    </source>
</evidence>
<evidence type="ECO:0000256" key="3">
    <source>
        <dbReference type="ARBA" id="ARBA00023098"/>
    </source>
</evidence>
<evidence type="ECO:0000313" key="7">
    <source>
        <dbReference type="Proteomes" id="UP001057498"/>
    </source>
</evidence>
<feature type="active site" description="Nucleophile" evidence="4">
    <location>
        <position position="41"/>
    </location>
</feature>
<dbReference type="EMBL" id="AP025730">
    <property type="protein sequence ID" value="BDI06384.1"/>
    <property type="molecule type" value="Genomic_DNA"/>
</dbReference>
<reference evidence="6" key="1">
    <citation type="submission" date="2022-04" db="EMBL/GenBank/DDBJ databases">
        <title>Whole genome sequence of Sphaerotilus sp. FB-5.</title>
        <authorList>
            <person name="Takeda M."/>
            <person name="Narihara S."/>
            <person name="Akimoto M."/>
            <person name="Akimoto R."/>
            <person name="Nishiyashiki S."/>
            <person name="Murakami T."/>
        </authorList>
    </citation>
    <scope>NUCLEOTIDE SEQUENCE</scope>
    <source>
        <strain evidence="6">FB-5</strain>
    </source>
</reference>
<accession>A0ABN6PMI7</accession>
<protein>
    <submittedName>
        <fullName evidence="6">NTE family protein YlbK</fullName>
    </submittedName>
</protein>
<feature type="short sequence motif" description="DGA/G" evidence="4">
    <location>
        <begin position="169"/>
        <end position="171"/>
    </location>
</feature>
<dbReference type="InterPro" id="IPR002641">
    <property type="entry name" value="PNPLA_dom"/>
</dbReference>
<name>A0ABN6PMI7_9BURK</name>
<proteinExistence type="predicted"/>
<dbReference type="PANTHER" id="PTHR14226">
    <property type="entry name" value="NEUROPATHY TARGET ESTERASE/SWISS CHEESE D.MELANOGASTER"/>
    <property type="match status" value="1"/>
</dbReference>
<organism evidence="6 7">
    <name type="scientific">Sphaerotilus microaerophilus</name>
    <dbReference type="NCBI Taxonomy" id="2914710"/>
    <lineage>
        <taxon>Bacteria</taxon>
        <taxon>Pseudomonadati</taxon>
        <taxon>Pseudomonadota</taxon>
        <taxon>Betaproteobacteria</taxon>
        <taxon>Burkholderiales</taxon>
        <taxon>Sphaerotilaceae</taxon>
        <taxon>Sphaerotilus</taxon>
    </lineage>
</organism>
<dbReference type="Gene3D" id="3.40.1090.10">
    <property type="entry name" value="Cytosolic phospholipase A2 catalytic domain"/>
    <property type="match status" value="2"/>
</dbReference>
<evidence type="ECO:0000313" key="6">
    <source>
        <dbReference type="EMBL" id="BDI06384.1"/>
    </source>
</evidence>
<keyword evidence="7" id="KW-1185">Reference proteome</keyword>
<dbReference type="InterPro" id="IPR016035">
    <property type="entry name" value="Acyl_Trfase/lysoPLipase"/>
</dbReference>
<dbReference type="Pfam" id="PF01734">
    <property type="entry name" value="Patatin"/>
    <property type="match status" value="1"/>
</dbReference>
<keyword evidence="3 4" id="KW-0443">Lipid metabolism</keyword>
<feature type="active site" description="Proton acceptor" evidence="4">
    <location>
        <position position="169"/>
    </location>
</feature>
<dbReference type="PANTHER" id="PTHR14226:SF29">
    <property type="entry name" value="NEUROPATHY TARGET ESTERASE SWS"/>
    <property type="match status" value="1"/>
</dbReference>
<dbReference type="SUPFAM" id="SSF52151">
    <property type="entry name" value="FabD/lysophospholipase-like"/>
    <property type="match status" value="1"/>
</dbReference>
<comment type="caution">
    <text evidence="4">Lacks conserved residue(s) required for the propagation of feature annotation.</text>
</comment>
<keyword evidence="1 4" id="KW-0378">Hydrolase</keyword>
<dbReference type="Proteomes" id="UP001057498">
    <property type="component" value="Chromosome"/>
</dbReference>
<evidence type="ECO:0000256" key="2">
    <source>
        <dbReference type="ARBA" id="ARBA00022963"/>
    </source>
</evidence>
<gene>
    <name evidence="6" type="primary">ylbK</name>
    <name evidence="6" type="ORF">CATMQ487_33540</name>
</gene>
<evidence type="ECO:0000256" key="1">
    <source>
        <dbReference type="ARBA" id="ARBA00022801"/>
    </source>
</evidence>
<evidence type="ECO:0000259" key="5">
    <source>
        <dbReference type="PROSITE" id="PS51635"/>
    </source>
</evidence>
<dbReference type="InterPro" id="IPR050301">
    <property type="entry name" value="NTE"/>
</dbReference>
<dbReference type="PROSITE" id="PS51635">
    <property type="entry name" value="PNPLA"/>
    <property type="match status" value="1"/>
</dbReference>
<feature type="domain" description="PNPLA" evidence="5">
    <location>
        <begin position="8"/>
        <end position="182"/>
    </location>
</feature>
<sequence length="289" mass="31320">MERPKIAMVLGAGGLRCVSAFGALAVLRREGIDVDMVVACSGGAAVGYWIAAGGTDIPEGIARYTEGMAHSFGSLGVRRVLRALLPRWLGYSPRGGLMKDQRFNRYMAAELRGVRFEDLQVPLHFVAADVHSGEQVVLSSGPVFDAMRATLAIPLLLPPWEVDGRLLVDGGICNPLPVDVAMREGADIILAMGFEDPLQSELDSSVALIRQVLAVSSNHLMRAQFAFHSMAHHAEVIPVIPDFGQPVGLRDLHLIPHLVRQGELATERELPYLRRLLQAQLVQPAEATA</sequence>